<dbReference type="Proteomes" id="UP001176961">
    <property type="component" value="Unassembled WGS sequence"/>
</dbReference>
<feature type="compositionally biased region" description="Acidic residues" evidence="4">
    <location>
        <begin position="368"/>
        <end position="379"/>
    </location>
</feature>
<dbReference type="InterPro" id="IPR011989">
    <property type="entry name" value="ARM-like"/>
</dbReference>
<dbReference type="PANTHER" id="PTHR15245:SF20">
    <property type="entry name" value="SYMPLEKIN"/>
    <property type="match status" value="1"/>
</dbReference>
<feature type="domain" description="Symplekin C-terminal" evidence="6">
    <location>
        <begin position="892"/>
        <end position="1072"/>
    </location>
</feature>
<evidence type="ECO:0000256" key="2">
    <source>
        <dbReference type="ARBA" id="ARBA00022664"/>
    </source>
</evidence>
<dbReference type="GO" id="GO:0006397">
    <property type="term" value="P:mRNA processing"/>
    <property type="evidence" value="ECO:0007669"/>
    <property type="project" value="UniProtKB-KW"/>
</dbReference>
<evidence type="ECO:0000259" key="5">
    <source>
        <dbReference type="Pfam" id="PF11935"/>
    </source>
</evidence>
<evidence type="ECO:0000259" key="6">
    <source>
        <dbReference type="Pfam" id="PF12295"/>
    </source>
</evidence>
<comment type="caution">
    <text evidence="7">The sequence shown here is derived from an EMBL/GenBank/DDBJ whole genome shotgun (WGS) entry which is preliminary data.</text>
</comment>
<comment type="subcellular location">
    <subcellularLocation>
        <location evidence="1">Nucleus</location>
    </subcellularLocation>
</comment>
<reference evidence="7" key="1">
    <citation type="submission" date="2023-07" db="EMBL/GenBank/DDBJ databases">
        <authorList>
            <consortium name="CYATHOMIX"/>
        </authorList>
    </citation>
    <scope>NUCLEOTIDE SEQUENCE</scope>
    <source>
        <strain evidence="7">N/A</strain>
    </source>
</reference>
<dbReference type="InterPro" id="IPR021850">
    <property type="entry name" value="Symplekin/Pta1"/>
</dbReference>
<evidence type="ECO:0000256" key="1">
    <source>
        <dbReference type="ARBA" id="ARBA00004123"/>
    </source>
</evidence>
<evidence type="ECO:0000313" key="7">
    <source>
        <dbReference type="EMBL" id="CAJ0588532.1"/>
    </source>
</evidence>
<protein>
    <recommendedName>
        <fullName evidence="9">Symplekin</fullName>
    </recommendedName>
</protein>
<dbReference type="AlphaFoldDB" id="A0AA36GC88"/>
<dbReference type="InterPro" id="IPR032460">
    <property type="entry name" value="Symplekin/Pta1_N"/>
</dbReference>
<dbReference type="PANTHER" id="PTHR15245">
    <property type="entry name" value="SYMPLEKIN-RELATED"/>
    <property type="match status" value="1"/>
</dbReference>
<keyword evidence="3" id="KW-0539">Nucleus</keyword>
<gene>
    <name evidence="7" type="ORF">CYNAS_LOCUS515</name>
</gene>
<evidence type="ECO:0000313" key="8">
    <source>
        <dbReference type="Proteomes" id="UP001176961"/>
    </source>
</evidence>
<dbReference type="Gene3D" id="1.25.10.10">
    <property type="entry name" value="Leucine-rich Repeat Variant"/>
    <property type="match status" value="1"/>
</dbReference>
<proteinExistence type="predicted"/>
<dbReference type="InterPro" id="IPR016024">
    <property type="entry name" value="ARM-type_fold"/>
</dbReference>
<feature type="domain" description="Symplekin/Pta1 N-terminal" evidence="5">
    <location>
        <begin position="117"/>
        <end position="334"/>
    </location>
</feature>
<keyword evidence="8" id="KW-1185">Reference proteome</keyword>
<dbReference type="GO" id="GO:0005847">
    <property type="term" value="C:mRNA cleavage and polyadenylation specificity factor complex"/>
    <property type="evidence" value="ECO:0007669"/>
    <property type="project" value="TreeGrafter"/>
</dbReference>
<organism evidence="7 8">
    <name type="scientific">Cylicocyclus nassatus</name>
    <name type="common">Nematode worm</name>
    <dbReference type="NCBI Taxonomy" id="53992"/>
    <lineage>
        <taxon>Eukaryota</taxon>
        <taxon>Metazoa</taxon>
        <taxon>Ecdysozoa</taxon>
        <taxon>Nematoda</taxon>
        <taxon>Chromadorea</taxon>
        <taxon>Rhabditida</taxon>
        <taxon>Rhabditina</taxon>
        <taxon>Rhabditomorpha</taxon>
        <taxon>Strongyloidea</taxon>
        <taxon>Strongylidae</taxon>
        <taxon>Cylicocyclus</taxon>
    </lineage>
</organism>
<dbReference type="Pfam" id="PF12295">
    <property type="entry name" value="Symplekin_C"/>
    <property type="match status" value="1"/>
</dbReference>
<feature type="region of interest" description="Disordered" evidence="4">
    <location>
        <begin position="1110"/>
        <end position="1150"/>
    </location>
</feature>
<feature type="region of interest" description="Disordered" evidence="4">
    <location>
        <begin position="339"/>
        <end position="388"/>
    </location>
</feature>
<dbReference type="InterPro" id="IPR022075">
    <property type="entry name" value="Symplekin_C"/>
</dbReference>
<name>A0AA36GC88_CYLNA</name>
<evidence type="ECO:0008006" key="9">
    <source>
        <dbReference type="Google" id="ProtNLM"/>
    </source>
</evidence>
<evidence type="ECO:0000256" key="4">
    <source>
        <dbReference type="SAM" id="MobiDB-lite"/>
    </source>
</evidence>
<dbReference type="SUPFAM" id="SSF48371">
    <property type="entry name" value="ARM repeat"/>
    <property type="match status" value="1"/>
</dbReference>
<evidence type="ECO:0000256" key="3">
    <source>
        <dbReference type="ARBA" id="ARBA00023242"/>
    </source>
</evidence>
<dbReference type="EMBL" id="CATQJL010000001">
    <property type="protein sequence ID" value="CAJ0588532.1"/>
    <property type="molecule type" value="Genomic_DNA"/>
</dbReference>
<keyword evidence="2" id="KW-0507">mRNA processing</keyword>
<accession>A0AA36GC88</accession>
<sequence>MENPGGLIEPLENSDMIADKIGGLLRDAQGTSDVKQKLDCLNKAQDMLLSADSSGHLLDNFLDEMLEFTSSEDYHMRCFSANFIEKACKRDADVLKKAIAHLSYLLMSDSQSRGGVMVMKRVITVCANIYPYILKWACSRKVDSDAEKCWEAFSVLKGRIVSHADSDNEGIRTMTFKFLEAIVLSQSPKTEESDTSRGEDVMSLSDVPRDHRFISYRKLQSEATLNLQSLLDQTTLPHISAQNLLTVLTVLCTIARRRPEYMARILDCLEALHINLPPTLGASQVKSMRKELKAHLLRILKHSSSLHLHPRITTLLTDLGASQSEINRNMPPNIAELRKKASKRQSSTEEPAARKKARSSDEGPGVVLDDDEYQDDEPSTSDTSAAIPDSAHQSAIDITAEWIYERLNPKLVANLVLISLVTLPDEMPAAFASSFTQIATAGTEQHRRHLARSMATQATAQELGPGAEQMRKEKLAKFMERQSARRDGAFVPPTPAVHLGGHQKQKPPLVPVGALPGPTATPLPAVPKIKQQFNLFTNTKELSKEEMEALFDSCFISIMKAERRARQGGTMSMHHVVLVRIATRFHPLPQKLYDELIEFIVDVSQHRYRTDLALLWVTELYSQYQGFTVCFNHDYMSNFGRAPRSELFERFDTTLCSLLQKLLDKGQHKEALFHKLLLDCPLVTTNALKILEKACLDELYCAFGMTTLRELLLTRNRQRGELIDMLFKLCFHERNEVKQLCVDTLKELCSLKYMHRDLKMKLIEQLNECTLPTPPPHFVSYSNAKEFNEAIYRSGIYLYLAILPLDTSLLFPLAEAYTKSSTLLKKIMLRSIETAIKAIGMDNQDMLHLLEECPVGAESFVARVVHLLTERHTATREVVSRMKALHESRNTDVRSLIPVINGLEREDIIRILPLFILKPAYQNSVGLVFKKLLTGKNVDTGEPTLSAPELIYEYHKVQPSSSEEFEVQTANLRELLDSRAMTREAVADGIERLMDLNPLPALFYCTLVIVYKKYPSLDSFLGNIVQKVIAKDLSSRDEITRKAFYRALNSLKTVAYSAILTKFTMEEFEEFLAYSNRAETLSALKEFLPTLSTHQQKNINEAIINMIKDKDEKKDKAKDEKEHKEDKERERIRLDRRDRERKERRERDAR</sequence>
<dbReference type="Pfam" id="PF11935">
    <property type="entry name" value="SYMPK_PTA1_N"/>
    <property type="match status" value="1"/>
</dbReference>